<accession>A0A9P4QT60</accession>
<feature type="region of interest" description="Disordered" evidence="1">
    <location>
        <begin position="172"/>
        <end position="216"/>
    </location>
</feature>
<protein>
    <submittedName>
        <fullName evidence="2">Uncharacterized protein</fullName>
    </submittedName>
</protein>
<evidence type="ECO:0000313" key="2">
    <source>
        <dbReference type="EMBL" id="KAF2733322.1"/>
    </source>
</evidence>
<organism evidence="2 3">
    <name type="scientific">Polyplosphaeria fusca</name>
    <dbReference type="NCBI Taxonomy" id="682080"/>
    <lineage>
        <taxon>Eukaryota</taxon>
        <taxon>Fungi</taxon>
        <taxon>Dikarya</taxon>
        <taxon>Ascomycota</taxon>
        <taxon>Pezizomycotina</taxon>
        <taxon>Dothideomycetes</taxon>
        <taxon>Pleosporomycetidae</taxon>
        <taxon>Pleosporales</taxon>
        <taxon>Tetraplosphaeriaceae</taxon>
        <taxon>Polyplosphaeria</taxon>
    </lineage>
</organism>
<reference evidence="2" key="1">
    <citation type="journal article" date="2020" name="Stud. Mycol.">
        <title>101 Dothideomycetes genomes: a test case for predicting lifestyles and emergence of pathogens.</title>
        <authorList>
            <person name="Haridas S."/>
            <person name="Albert R."/>
            <person name="Binder M."/>
            <person name="Bloem J."/>
            <person name="Labutti K."/>
            <person name="Salamov A."/>
            <person name="Andreopoulos B."/>
            <person name="Baker S."/>
            <person name="Barry K."/>
            <person name="Bills G."/>
            <person name="Bluhm B."/>
            <person name="Cannon C."/>
            <person name="Castanera R."/>
            <person name="Culley D."/>
            <person name="Daum C."/>
            <person name="Ezra D."/>
            <person name="Gonzalez J."/>
            <person name="Henrissat B."/>
            <person name="Kuo A."/>
            <person name="Liang C."/>
            <person name="Lipzen A."/>
            <person name="Lutzoni F."/>
            <person name="Magnuson J."/>
            <person name="Mondo S."/>
            <person name="Nolan M."/>
            <person name="Ohm R."/>
            <person name="Pangilinan J."/>
            <person name="Park H.-J."/>
            <person name="Ramirez L."/>
            <person name="Alfaro M."/>
            <person name="Sun H."/>
            <person name="Tritt A."/>
            <person name="Yoshinaga Y."/>
            <person name="Zwiers L.-H."/>
            <person name="Turgeon B."/>
            <person name="Goodwin S."/>
            <person name="Spatafora J."/>
            <person name="Crous P."/>
            <person name="Grigoriev I."/>
        </authorList>
    </citation>
    <scope>NUCLEOTIDE SEQUENCE</scope>
    <source>
        <strain evidence="2">CBS 125425</strain>
    </source>
</reference>
<evidence type="ECO:0000313" key="3">
    <source>
        <dbReference type="Proteomes" id="UP000799444"/>
    </source>
</evidence>
<proteinExistence type="predicted"/>
<dbReference type="EMBL" id="ML996163">
    <property type="protein sequence ID" value="KAF2733322.1"/>
    <property type="molecule type" value="Genomic_DNA"/>
</dbReference>
<gene>
    <name evidence="2" type="ORF">EJ04DRAFT_605790</name>
</gene>
<comment type="caution">
    <text evidence="2">The sequence shown here is derived from an EMBL/GenBank/DDBJ whole genome shotgun (WGS) entry which is preliminary data.</text>
</comment>
<evidence type="ECO:0000256" key="1">
    <source>
        <dbReference type="SAM" id="MobiDB-lite"/>
    </source>
</evidence>
<name>A0A9P4QT60_9PLEO</name>
<feature type="compositionally biased region" description="Basic and acidic residues" evidence="1">
    <location>
        <begin position="185"/>
        <end position="216"/>
    </location>
</feature>
<dbReference type="Proteomes" id="UP000799444">
    <property type="component" value="Unassembled WGS sequence"/>
</dbReference>
<sequence length="216" mass="24683">MCADMRFLRIWHDEIVRPAFNKAWEDSGLVELRGWSKGRKMKLGVGQGVTHEKMAWTFERVKTALKQGWKKAAVEEWPAWDEGVEGADELRTGVMQRAWDSIVGELTEEKGIGMFKDAVLLGVGRQLIHFGDIGLARIQGTVAEEWDRVVDARFVVPGSFKVVLRSVTGEPLPLEEGEEPETMEEYARKELEDRETEKNALETEERIRQKLASREK</sequence>
<keyword evidence="3" id="KW-1185">Reference proteome</keyword>
<feature type="compositionally biased region" description="Acidic residues" evidence="1">
    <location>
        <begin position="173"/>
        <end position="184"/>
    </location>
</feature>
<dbReference type="AlphaFoldDB" id="A0A9P4QT60"/>
<dbReference type="OrthoDB" id="3774700at2759"/>